<dbReference type="NCBIfam" id="NF003417">
    <property type="entry name" value="PRK04813.1"/>
    <property type="match status" value="10"/>
</dbReference>
<comment type="pathway">
    <text evidence="1">Secondary metabolite biosynthesis.</text>
</comment>
<dbReference type="InterPro" id="IPR010071">
    <property type="entry name" value="AA_adenyl_dom"/>
</dbReference>
<dbReference type="SUPFAM" id="SSF47336">
    <property type="entry name" value="ACP-like"/>
    <property type="match status" value="7"/>
</dbReference>
<feature type="domain" description="Carrier" evidence="8">
    <location>
        <begin position="7294"/>
        <end position="7370"/>
    </location>
</feature>
<dbReference type="GO" id="GO:0044550">
    <property type="term" value="P:secondary metabolite biosynthetic process"/>
    <property type="evidence" value="ECO:0007669"/>
    <property type="project" value="TreeGrafter"/>
</dbReference>
<dbReference type="PANTHER" id="PTHR45527">
    <property type="entry name" value="NONRIBOSOMAL PEPTIDE SYNTHETASE"/>
    <property type="match status" value="1"/>
</dbReference>
<name>A0A9P5C7R6_9HYPO</name>
<dbReference type="Gene3D" id="3.30.300.30">
    <property type="match status" value="6"/>
</dbReference>
<keyword evidence="5" id="KW-0677">Repeat</keyword>
<evidence type="ECO:0000259" key="8">
    <source>
        <dbReference type="PROSITE" id="PS50075"/>
    </source>
</evidence>
<dbReference type="Gene3D" id="1.10.1200.10">
    <property type="entry name" value="ACP-like"/>
    <property type="match status" value="7"/>
</dbReference>
<dbReference type="FunFam" id="3.30.300.30:FF:000015">
    <property type="entry name" value="Nonribosomal peptide synthase SidD"/>
    <property type="match status" value="5"/>
</dbReference>
<comment type="similarity">
    <text evidence="7">Belongs to the NRP synthetase family.</text>
</comment>
<dbReference type="SMART" id="SM00823">
    <property type="entry name" value="PKS_PP"/>
    <property type="match status" value="6"/>
</dbReference>
<dbReference type="InterPro" id="IPR009081">
    <property type="entry name" value="PP-bd_ACP"/>
</dbReference>
<evidence type="ECO:0000256" key="1">
    <source>
        <dbReference type="ARBA" id="ARBA00005179"/>
    </source>
</evidence>
<dbReference type="FunFam" id="3.30.559.30:FF:000003">
    <property type="entry name" value="Nonribosomal peptide synthase SidD"/>
    <property type="match status" value="4"/>
</dbReference>
<evidence type="ECO:0000313" key="10">
    <source>
        <dbReference type="Proteomes" id="UP000801864"/>
    </source>
</evidence>
<reference evidence="9 10" key="1">
    <citation type="submission" date="2018-06" db="EMBL/GenBank/DDBJ databases">
        <title>Genome analysis of cellulolytic fungus Trichoderma lentiforme CFAM-422.</title>
        <authorList>
            <person name="Steindorff A.S."/>
            <person name="Formighieri E.F."/>
            <person name="Midorikawa G.E.O."/>
            <person name="Tamietti M.S."/>
            <person name="Ramos E.Z."/>
            <person name="Silva A.S."/>
            <person name="Bon E.P.S."/>
            <person name="Mendes T.D."/>
            <person name="Damaso M.C.T."/>
            <person name="Favaro L.C.L."/>
        </authorList>
    </citation>
    <scope>NUCLEOTIDE SEQUENCE [LARGE SCALE GENOMIC DNA]</scope>
    <source>
        <strain evidence="9 10">CFAM-422</strain>
    </source>
</reference>
<dbReference type="NCBIfam" id="TIGR01733">
    <property type="entry name" value="AA-adenyl-dom"/>
    <property type="match status" value="3"/>
</dbReference>
<dbReference type="Gene3D" id="3.40.50.12780">
    <property type="entry name" value="N-terminal domain of ligase-like"/>
    <property type="match status" value="6"/>
</dbReference>
<dbReference type="SUPFAM" id="SSF52777">
    <property type="entry name" value="CoA-dependent acyltransferases"/>
    <property type="match status" value="16"/>
</dbReference>
<feature type="domain" description="Carrier" evidence="8">
    <location>
        <begin position="1658"/>
        <end position="1734"/>
    </location>
</feature>
<dbReference type="CDD" id="cd19531">
    <property type="entry name" value="LCL_NRPS-like"/>
    <property type="match status" value="1"/>
</dbReference>
<dbReference type="GO" id="GO:0043041">
    <property type="term" value="P:amino acid activation for nonribosomal peptide biosynthetic process"/>
    <property type="evidence" value="ECO:0007669"/>
    <property type="project" value="TreeGrafter"/>
</dbReference>
<feature type="domain" description="Carrier" evidence="8">
    <location>
        <begin position="5789"/>
        <end position="5865"/>
    </location>
</feature>
<feature type="domain" description="Carrier" evidence="8">
    <location>
        <begin position="568"/>
        <end position="644"/>
    </location>
</feature>
<dbReference type="EMBL" id="QLNT01000022">
    <property type="protein sequence ID" value="KAF3060659.1"/>
    <property type="molecule type" value="Genomic_DNA"/>
</dbReference>
<dbReference type="InterPro" id="IPR036736">
    <property type="entry name" value="ACP-like_sf"/>
</dbReference>
<dbReference type="GO" id="GO:0005737">
    <property type="term" value="C:cytoplasm"/>
    <property type="evidence" value="ECO:0007669"/>
    <property type="project" value="TreeGrafter"/>
</dbReference>
<evidence type="ECO:0000256" key="6">
    <source>
        <dbReference type="ARBA" id="ARBA00023026"/>
    </source>
</evidence>
<dbReference type="InterPro" id="IPR042099">
    <property type="entry name" value="ANL_N_sf"/>
</dbReference>
<evidence type="ECO:0000256" key="3">
    <source>
        <dbReference type="ARBA" id="ARBA00022553"/>
    </source>
</evidence>
<dbReference type="PROSITE" id="PS00455">
    <property type="entry name" value="AMP_BINDING"/>
    <property type="match status" value="5"/>
</dbReference>
<dbReference type="FunFam" id="1.10.1200.10:FF:000005">
    <property type="entry name" value="Nonribosomal peptide synthetase 1"/>
    <property type="match status" value="5"/>
</dbReference>
<dbReference type="Gene3D" id="2.30.38.10">
    <property type="entry name" value="Luciferase, Domain 3"/>
    <property type="match status" value="1"/>
</dbReference>
<dbReference type="InterPro" id="IPR006162">
    <property type="entry name" value="Ppantetheine_attach_site"/>
</dbReference>
<evidence type="ECO:0000256" key="2">
    <source>
        <dbReference type="ARBA" id="ARBA00022450"/>
    </source>
</evidence>
<feature type="domain" description="Carrier" evidence="8">
    <location>
        <begin position="2654"/>
        <end position="2730"/>
    </location>
</feature>
<comment type="caution">
    <text evidence="9">The sequence shown here is derived from an EMBL/GenBank/DDBJ whole genome shotgun (WGS) entry which is preliminary data.</text>
</comment>
<dbReference type="InterPro" id="IPR020845">
    <property type="entry name" value="AMP-binding_CS"/>
</dbReference>
<accession>A0A9P5C7R6</accession>
<keyword evidence="10" id="KW-1185">Reference proteome</keyword>
<dbReference type="Proteomes" id="UP000801864">
    <property type="component" value="Unassembled WGS sequence"/>
</dbReference>
<dbReference type="FunFam" id="3.30.300.30:FF:000084">
    <property type="entry name" value="Enniatin synthase"/>
    <property type="match status" value="1"/>
</dbReference>
<dbReference type="PROSITE" id="PS50075">
    <property type="entry name" value="CARRIER"/>
    <property type="match status" value="7"/>
</dbReference>
<dbReference type="InterPro" id="IPR000873">
    <property type="entry name" value="AMP-dep_synth/lig_dom"/>
</dbReference>
<dbReference type="SUPFAM" id="SSF56801">
    <property type="entry name" value="Acetyl-CoA synthetase-like"/>
    <property type="match status" value="8"/>
</dbReference>
<dbReference type="SUPFAM" id="SSF53335">
    <property type="entry name" value="S-adenosyl-L-methionine-dependent methyltransferases"/>
    <property type="match status" value="1"/>
</dbReference>
<keyword evidence="4" id="KW-0436">Ligase</keyword>
<proteinExistence type="inferred from homology"/>
<dbReference type="PROSITE" id="PS00012">
    <property type="entry name" value="PHOSPHOPANTETHEINE"/>
    <property type="match status" value="6"/>
</dbReference>
<dbReference type="FunFam" id="3.40.50.980:FF:000001">
    <property type="entry name" value="Non-ribosomal peptide synthetase"/>
    <property type="match status" value="1"/>
</dbReference>
<gene>
    <name evidence="9" type="ORF">CFAM422_010812</name>
</gene>
<evidence type="ECO:0000256" key="5">
    <source>
        <dbReference type="ARBA" id="ARBA00022737"/>
    </source>
</evidence>
<dbReference type="InterPro" id="IPR020806">
    <property type="entry name" value="PKS_PP-bd"/>
</dbReference>
<keyword evidence="6" id="KW-0843">Virulence</keyword>
<dbReference type="GO" id="GO:0016874">
    <property type="term" value="F:ligase activity"/>
    <property type="evidence" value="ECO:0007669"/>
    <property type="project" value="UniProtKB-KW"/>
</dbReference>
<dbReference type="Pfam" id="PF00550">
    <property type="entry name" value="PP-binding"/>
    <property type="match status" value="7"/>
</dbReference>
<dbReference type="InterPro" id="IPR023213">
    <property type="entry name" value="CAT-like_dom_sf"/>
</dbReference>
<dbReference type="CDD" id="cd05918">
    <property type="entry name" value="A_NRPS_SidN3_like"/>
    <property type="match status" value="4"/>
</dbReference>
<evidence type="ECO:0000256" key="4">
    <source>
        <dbReference type="ARBA" id="ARBA00022598"/>
    </source>
</evidence>
<feature type="domain" description="Carrier" evidence="8">
    <location>
        <begin position="4440"/>
        <end position="4517"/>
    </location>
</feature>
<organism evidence="9 10">
    <name type="scientific">Trichoderma lentiforme</name>
    <dbReference type="NCBI Taxonomy" id="1567552"/>
    <lineage>
        <taxon>Eukaryota</taxon>
        <taxon>Fungi</taxon>
        <taxon>Dikarya</taxon>
        <taxon>Ascomycota</taxon>
        <taxon>Pezizomycotina</taxon>
        <taxon>Sordariomycetes</taxon>
        <taxon>Hypocreomycetidae</taxon>
        <taxon>Hypocreales</taxon>
        <taxon>Hypocreaceae</taxon>
        <taxon>Trichoderma</taxon>
    </lineage>
</organism>
<dbReference type="PANTHER" id="PTHR45527:SF1">
    <property type="entry name" value="FATTY ACID SYNTHASE"/>
    <property type="match status" value="1"/>
</dbReference>
<dbReference type="CDD" id="cd19542">
    <property type="entry name" value="CT_NRPS-like"/>
    <property type="match status" value="2"/>
</dbReference>
<feature type="domain" description="Carrier" evidence="8">
    <location>
        <begin position="3334"/>
        <end position="3410"/>
    </location>
</feature>
<dbReference type="Gene3D" id="3.40.50.150">
    <property type="entry name" value="Vaccinia Virus protein VP39"/>
    <property type="match status" value="1"/>
</dbReference>
<dbReference type="Gene3D" id="3.30.559.30">
    <property type="entry name" value="Nonribosomal peptide synthetase, condensation domain"/>
    <property type="match status" value="8"/>
</dbReference>
<evidence type="ECO:0000313" key="9">
    <source>
        <dbReference type="EMBL" id="KAF3060659.1"/>
    </source>
</evidence>
<keyword evidence="3" id="KW-0597">Phosphoprotein</keyword>
<keyword evidence="2" id="KW-0596">Phosphopantetheine</keyword>
<dbReference type="CDD" id="cd19545">
    <property type="entry name" value="FUM14_C_NRPS-like"/>
    <property type="match status" value="4"/>
</dbReference>
<dbReference type="InterPro" id="IPR045851">
    <property type="entry name" value="AMP-bd_C_sf"/>
</dbReference>
<dbReference type="Pfam" id="PF00668">
    <property type="entry name" value="Condensation"/>
    <property type="match status" value="8"/>
</dbReference>
<dbReference type="InterPro" id="IPR001242">
    <property type="entry name" value="Condensation_dom"/>
</dbReference>
<protein>
    <submittedName>
        <fullName evidence="9">Nonribosomal peptide synthetase dtxS1</fullName>
    </submittedName>
</protein>
<sequence length="7801" mass="861685">MYSNTKTTNGSRRLTEEELEEIWKLSGRVPQIAGDGVVQRIATVVATQPEKIAVNAWDGDFTYAELDVLSSRFASYLTARGVGPEMIVPLYFEKSKWVMIAMLGVLKAGGAFLLLDAQQPPMRLRYMIEKCRASIICCSKNKPLFLDGRETIFIGQEATSHWPVECQNAFELDPASAMYVCFTSGSTGQPKGIIISHSNFSTAIKHQIPLLGLSSEMRAFDFASYSFDIGVYNILTTLSVGGCLCVPSEEQRSSDLDTVMRNMRVTIAHITPSVSRLLEVDTLPELQIIILAGEAASLVDVDRLWGRVKIVNAYGPAECTPISTININPKSPEAALSIGKGVAVSTWVVNPEDSEQLVAVGTMGELLLEGPTVARHYLEDVDKTNDSFIDSPSWLIQGCKNQPGRRGRMYKTGDLVYYDAMGNLTYVGRKDTQVKINGQRVELSEVEQTLHGLLSPTDQVVVGLITSGSDKQESVLAAFIAEGHSNNSTHGSEEGIRLEEMDVPERMETYLARHLPSFMIPTVFFRLAHLPLTVTGKTDRRRLNEAASAFLARQLAQLRTRAVEEKREPKTKMEQDLRPLWSRALGIKADHIGLDDSFFRLGGNSLSAMRLVSESRKVGIVLTVKSIFENPTLVAQATLCRVAELEDGNNATEAFSLLKTDRLLTDVVESLATQCGTSAEFIEDAYPCTPLQEGLHSLGAKKQGSHMMQAVLELSNDVRVDDFMSAWEEIFQLTPTLRTRIVYEKDQAIVQVVCKDSIDWKQSNTLESYLEEDISSPMGLGDRLSRFALVANDRVGTGKKYFVWTLHHAMYDGWSLELIFDQLRSIYQDALINRRINGQKANSQASFASFVEHSMKLDSEEMVNYWRSYFADAEFVPFPALSASSLEPSPDAMLESTVSFSHVDATDITLSTILHGALAIVISRYTDSSDVLFGSVRTGRNALVADIDGIVGPTIATVPIRIRASKDQGLQAYLLSLQQQLTKMIPYEQTGLSRIAKVGEEARLGASFNTLLVVQPDGERSFHHEPYGSWRTMSDEQDATTYVLTLECTPTQDGAHIKAGFDSSIIDRWTVEQLLQQFGAAAKSLINAEANQAICDLNNSISAENDLLWSWNGAVPEGVERCVHDLVRDRVAMQPDMPAVEAWDGKLTYNELNILSDTVAKHLLELGVGPEIIVGLCFEKSMWMPVAMLAVLKAGGAFVPLDSGDAAERRLFVLNKTKCQVVLMSECFKDISLAPGCQGVILSHEAVASLPGTSKAYQLVPQDPRSLAYIIFTSGSTGEPKGVLLEHNSVATSCVGHGGFGLSTASKILQFAPYTFDACIAEIMTTLIHGACVCIPSGRGDFNDLIVAINTMGVNVILLTPTVARMIPVDAIPGIELLVLAGEAVRSADYDPWVGRCKLVNGYGPTEAAVCSIAGEYKKGSTKQDSIGRAVGCNAWIVDPSDDNVLMPLGAVGELLLEGPILARGYLDAPEKTTAAFMEDPAWLVRGSHTCPGRRGRVYKTGDLVRYNEDGSLSYVGRKDSQVKIRGQRLELGEVEHAVRDCIPAAQAVAAAIIEPIGGRPTLAIYLVADDADLTKFGIIKITENLDLVHVGADVEVALSMRLAAYMIPSIYFRIPAIPLTTSGKTNRKELRKIGSLYHAQQLAEFQKAGEGEIEKREPQGEVELLLRDLWAEVLNLDAAIISAGDSFFKLGGDSIAAMLLAGAARDTNLSIEVIDVFRYPVLSSQATYLTSKGLSAPKMGPTSPFSLATNSDIYEIEKLRHELSQLCGIGSSQIADAYPCTPMQEGLLSLSAKRAGDYVLQATLGLSDTIELGAFRAAVDEVLHATPSFRTRIISIYEDKLLQVVCEDDTDWIVGDDLEEYLEEDKLKLMELGDPLCRIALVEEDSQHYFVLTLHHAIYDGWSLGLFMSDVRNAYKRFTTADPQTNGTVSQRPAYNNFIRHLQTSLTTDAEEYWSSYLGGSSFTTFPTLSSSTREPVADTTIEMASTVKLQSGITMSTLIRAALGIVIGRYTDSTDVVFGAVSSGRNIPVAGIEGVIGNTIATVPVRAKFSEEQLIQDYLEVLQREATDMVPHEQLGLRHIAQMNEAGRAACGFQTLLIVSPSEEAWLADSSLGKWELAPEQQNFTTYAVTLECKISKNEVKFKLDLDSRVVDNWMMKKMLEQLCFILEQLSSASPTEKIGSLNTLTPEHKATLWKWNSLSTERIPGTIQELFDERVRARPEAQAVAAWDGSLTYSELDALSTKLARHLVKLGVGSTSIVPLFFEKSMWTVVAVMGVLKTGAAFALVDIGQPEHRMQSIIKRCGSKIVCTSEDSQVWAKTTGLGIHFVVVGPNTLEEWPETGSVQFNPDPSSPLYICFTSGSTGEPKGIVIPHASFCAARHHQLPLLGFDENSRVFDFAGYSFDVAVHNVLTTLTTGGCLCVPSDEQKRTNLSKAMGNMGVNLVNLTQSVARFLEPQLVPSLQTLLLLGEAANQIDLERLWGRFKIINTYGPAECTPISTINATAASPAAAVGIGKGEGIATWVVNPDNYERLSPLGATGELLLEGKKDNAMLAAFITSESLLESQTVHFPAEEFPRFATMKLVRVDRDVSESLTRRLPSYMVPSIYFHLDNIPLTASGKTDRKQLRELGSSLTPPQVAKLRKLTLGEPSQRRPQTQTELTLQKLWATTMNLDPGTIFVGDSFFRLGGDSIAAMKLVAAARKSGINFSVSDIFQHPTLASQAKLGTRNIPVNTEARTNFALLSRATEKEELRAELAAIYGGKASDVEDAYPCTPLQEGLLSLSAKSNDYLMQAIFTLGKDTNPVDLRAAWEKVVLSAPILRTRVVQHPDLGLVQVVCRDGVNWITAQDLDSYLNWDKEMSMGLGDRLSRVASVDDGSGRVYIVWTVHHALYDGWSLRLLADNISSVYAGGEVPTSAPFSNFVDYIAGVDASAAQDYWRTYLEGGEFALFPSRFVASEHKARYLTVQRDLDSMPENADITTSTLLRCALAVVLSQYTGSNDVLFGCVVFGRNAAVNDIEGMVGPTIATVPVRVQVLLNQTIRRFLSTVQKEAAEMIAYEQVGLQQIAKMSDNGKRAVGFQTLLIVQPEEEDLSAFEKLGTWRVRADDDGLSTYAITIECTIRRDRGVTIKASFDNSVLEFWQVEKLLKQLDIIRDQLARAGVSQLLSEVSHATEDDVKAIWDWNRNAPTSAGKSINGTAKGSLEKSQHKEIMGNLMSLADMRLKEGSVTWIASINDPNHLVPIGTVGELLIEVPRPTIIDVNADETTGVDEFIEDPTWLTQGPHGRHGRLYKTGQLVRYNRDGDLFFVGRKDAQVSIRGRHAEMRDAVQKEQQQPLTDMELRLRSLWADVLAIEADEIWRDDEFLLLGGDSIAAMKLASMAYRNGLSLTVPDIFNFPMLEMQARIMLDVSTRDGTSLGLLAPFSLLGAKGTSDALSEEIAALSNLKSSQVEDAYPCTALQEGFMSLNSRRSGDYVMQAVLKISETVQSDFFQDALDAIIEASPLLRTRIVQHNTLGLIQVVCRHNIGWTRTEDLDAYLETDKNTPMGLGDDLARFALIANGDTSWLVCTLHHAIYDGFSLRLLSKRVLDIYQQKLAGKANGIIGNPESDLVHFRSFIHYLVSSKAQAERAPETFWGAYLADGEFSPFPILPPGVVEPLADEIMEVLLPTASLMKNTRTGIATSSTLIKGALALLINQRTNSSDVVFGAVVSGRNAPVPGIDAIVGPTVATVPVRVRFTEEQSIQEYLEIIQKDATRMIEYEQTGLQRISKLGDSGKEACAFQTLLIVQPEEDDVFEGSTAFGTWQTAVEHRGLATYAVTLECLLQKGGSVKVRASFDTRVIKKRTMQVMLEQFGHLLEQLSIAEPGQTVEEVNKMPTAHEKMIWSWNRSVPDPVNESIPELIYKQVIAQPEAQAVVGWNGELSYAQLDDLTTTLALHLVEHGVGHESPVLLLFEKSIWMIVASLGVLKAGGVCVPLDPTHTATERRHIIIEKAHARFILTSESFEKSPLPPQCTAIAVSQERLACMRRNSEEQSELHPGLPLIQPNSAAYIMFTSGSTGVPKGIVLEHRALATSFHYHGQRLLFKRDSRVLQFASYAFDVSVGDILATLLNGGCLCVPSEEQRMGDLAAVMEAMGVNMAALTPTVSRLLQCERVPSLKTLVLGGEPLTSTDYEKWGHLPNLINSYGPTEASVVSVSSRHDDDMVEKQAIGRALGCVIWIVNPSNHDRLTPIGGIGELLIEGDILSRGYLNDKERTAASFIQDPTWLLREGEGRRGRLYKSGDLVRLNEDATLSFISRKDTQVKIRGLRVELGEVEHRVSEKISQAVGHIAVEVVRPAGEGSKPALAAFLAVEAHNHNGWYKGLTSLTSDIQVFEISSDILEALHQVLPSYMVPSVFFRLDILPLLSSGKTNRRKLREMIAAVTMQDLARAQTIGEQEKRQPATETERRLRQICARVLNLDETRVGVDDSFFRLGGDSVGAMQLSSAVRTASMGNLPVPDIFRMKTISRLAAVLDSSGDNRDDVGYLDNVPSNEPFPLSPMQNLLLQQGGGAIRRVDQGRFFMLRSRIDPQNITRAIKILVERHPMLRARFHQSSSGEWEQSISGDVRNSFYIQHVKVEGKAILPVADMLRSCREALDIENGPLLVVATFDDDDSQRLFIAIHSLVMDRVSWRILIQEFEELLSDRGVALPSSRTSFRKWVLAQARHVDESLEAEIATLIRVEPTLLSYWNIEPNSNIEGNTCEIKFTLDGPSTEAILGHCNDVFATRPNELMIAALIHSFAAVFNDRPIPAVYSKERGSGVGGRAVGPSNVIGCFTTLSPVQVQQGQDVSLLDVIRQTKDFSRARPKNGWLFLASRFANASRGEINAIDFPTEIVFDYAGSYQQPEVGDSVFKHLDMPKDSGLLGSTNVQRIAIFQIMAGVDQSSLTVSLNYPRGMARDDQVNRWMREYLSGLKQMAHTLQSTPIQSTLSDFPMAFQSYDDLDDFHKHLMPKLHVSSLRDIEDIYPCSPLQEGILISQSKDRRQYWNSMEVDITASDSAVNTARIEQAWRLLVKRHALLRALLVNNIPGNDRTMHVILRDPEPEVYHFESEPVISDGQEITGQSSNGDSRRWLQHRLSIYRIDAKHARVRVQINHAILDGYSLDLLARDFVLAYKQNEISGSGASYRDFIEYIMDQSEDEQEAFWKKRLEGAEPCHYPASGDCGDGTQPLNIAVPDIDANAVHAFCSHWEVTTAAILQVAWALVLRAYTGLSAPCFGTLTSGRDTPIDGVESVFGPLIGMIPSRVNLDNSRPVVEVVRDVQRNYVDSLRHQSYPLMSVHRLLKIGPSGLFNSVISFQRGKKDSLELADGSIVRFRSGQQEIEYDISIDAIHDGASIDVLLNFKPGFVPCVPAHRLAGALSQAIRSITTSPSLEITNVSLLAAADIEQLWSWNATVPEKVERCVHHLFEEQAQRQPEALALSAWDGELTYGDLNSLSSSLCQHLIARGIGSGSIVPLCFEKSMWALVATLAVLKAGGAFVPLDPSSPPDRRQLILQQTDAKLVLVSRSNANIAIPDSCAKLILDRGSLAGLAQSNGAPASQPNLPRDPNSMAYIIFTSGSTGTPKGPVVSHAAICSAIRHQAQKMGHATGLRVYDFASYTFDASLQGVFMCLAFGGCVCVPSEWERKNNLTESMRSMKANIAHLTPNTTIVAAFISTQSLGMEKSSPRAATKFVAVAPGIELMTPDTAVESRLAASLPSYMIPSVYFHVANMPLTSSGKTDRRRLKHELSALSAEELAALRTKTDREKRPPRTEMERSLRDIWAGLLNVNPSSIGIDDSFIRLGGDSIAAMKVVGEARKVGLNLEVADMFRHPSLELVASQGIQHDASRDLIPRIEHNEPVEQSFAQERLWFLEQLYPGLVWYNMPCILRIHGSLQLDALSKTIKAIQSRHETLRTTFYTQDGVNLQHVNPVSTEELSVVQIARDGPALADAIRRDVSTPFDLQTEPGCRIVVYRLDENDHILSVILHHIISDGWSNDVLQREMATFYSAFVRNENPLDSISPLPIQYRDYSVWQRQKEQIDEHQRQLEYWVEQLRSSQPAVLLADKPRPATLSGNALLEEITIDGRLFDDIKHFCRKNSVTPFVLLLAAFRATHYLLTGSTDATIGTPNANRNRWEVKDIIGFFVNLQCIRIKIEDQSFEELISHVQSTVAASFDNQDVPFEKIVAKLQEGRDLSRHPVAQIMFALHSYEGLGNFTFEGTETEAMTFAAATRYDLEVHVFQEPERFRVVASFSTDLYEPETLINMLSLFRRVLTRGIAEPTVGVSLLLQLSENESVAAIGTSLSQAGDKQFSQSYSVIDAFRQQVIASPDRIAIEDQTTELTYAQLEAESDIFAHRLNDCSLPAETPVAIYSRWSCQTIVAIFGVLKANLAYVPLDSSLPAARIDSILKAISPGRILVFVESDIEFPLLQHDGADLVRLPLQESSLKHIHPTLNGHAAVTTTPSATSLACILPMLDSPEGTFHATIEHRGISRLATDNHAPQALLLKASRVALMTSMSHDSSLLEMYGPLLQGGTLVCTTLPSALNWRILSSQFEERRIEVANFTTTLLRQCLLEHPSTLSKLRILLVHGGFLEHSEVHTLQELLPGRFYQTYGRPELSGVNFLHGPSLKERSANGLPIGRATLGSEAQILDPVSLQPVPLGVLGELVVTGDGIARVPTEGVGATSRFIQLLRNGQRVDAYRTGDYGRQRPTDGLLEIVRRETDQMDLRSHRVDGGVIESVLREHSRISDAAVVVQKLGQNENETLQLASFVTLNDDEVEEEQRQDERPDRDANRQVELWEAVFNTEMYGEIDSMQAETLGRDFLGWNSAYDGNNISRDHMNEWLDDTIAAILNGGVAGDVLEVGTGSGMILFNLAKGMRSYIGIEPSERALDFIVKSAKTIPSLQNKLQMIKGTAADVSKLRGLATPTLAVINSVAQYFPSQKYLLKVVEDLFLHESIETIFFGDIRSHALRRQFQATKAMVTLGESVDKEGLRRAMEEIERTERELLIDPAFFTALTSVYPNQIRHVEILPKRVRGINELSCYRYSAVLHLRSRQSEQQKIYEIRSNSWIDFVREKLDGKSLFQLLRSAPKTTTIAVGNIPYKYTFFERLLVDSLEFNAAEPINGGAWASAVRTSAQECPSLSAIDLVDVAQSAGWRVEISWAQQSSRNGALDAVFHNYALSESNGRVLFNFPTDHGDRPLHSLSNHPLRQQLKQKVQGQLLAKMKSRVPYYMVPQTIKVLDALPLGLDGHIDRQALAQETQQPLAITTKRQPTTKMEDELQVIWSQVLALDRMAIGLDDSFFQLGGDSISAMRVVADARKIGIDMTVADIFRYDTVAALSQQLQFNTVAFNDNVNVKEDILLDATTKEILLEEINSLDHMVSSRDIADILPATNFQEKTVVDGIAGGQFCNYFHLDLGKMLNLKRLKISCLDTIERFPILRTCFLRLRDQYWQVVVHQIRQPLRVVDVRADLDQSFHEFCHRDMKTCDPNSPPTAFVLLKHKEQGYRLVVRLSHAQYDGVCLPVIFESLIATYNSRPLAPIPTFSTLLSYSSRHRQKYLEYWTKVLKDCPPPPVWPKTLFLTQPSETRPVLISATKETSLPKMPGKVTSATLANAAWAVLMSRITGSSDVVYGYVVAGRNSSLHGVERIVGPCLNLIPIRARISLMQTPERLLESITQQFVQVGETDSLGFKDILENCTSWPSKTDFASVIQFQNIDENPRFMFHDTESRVQAFENPSPTPPAAPSLSVMFYPRGDQLVINLRSNSNIMTAEQLAKVA</sequence>
<dbReference type="Pfam" id="PF00501">
    <property type="entry name" value="AMP-binding"/>
    <property type="match status" value="7"/>
</dbReference>
<dbReference type="GO" id="GO:0031177">
    <property type="term" value="F:phosphopantetheine binding"/>
    <property type="evidence" value="ECO:0007669"/>
    <property type="project" value="InterPro"/>
</dbReference>
<dbReference type="FunFam" id="3.40.50.12780:FF:000014">
    <property type="entry name" value="Nonribosomal peptide synthetase 1"/>
    <property type="match status" value="2"/>
</dbReference>
<evidence type="ECO:0000256" key="7">
    <source>
        <dbReference type="ARBA" id="ARBA00029454"/>
    </source>
</evidence>
<dbReference type="Gene3D" id="3.30.559.10">
    <property type="entry name" value="Chloramphenicol acetyltransferase-like domain"/>
    <property type="match status" value="8"/>
</dbReference>
<dbReference type="InterPro" id="IPR029063">
    <property type="entry name" value="SAM-dependent_MTases_sf"/>
</dbReference>